<dbReference type="WBParaSite" id="DME_0000487201-mRNA-1">
    <property type="protein sequence ID" value="DME_0000487201-mRNA-1"/>
    <property type="gene ID" value="DME_0000487201"/>
</dbReference>
<feature type="transmembrane region" description="Helical" evidence="6">
    <location>
        <begin position="280"/>
        <end position="303"/>
    </location>
</feature>
<evidence type="ECO:0000256" key="5">
    <source>
        <dbReference type="ARBA" id="ARBA00023136"/>
    </source>
</evidence>
<dbReference type="AlphaFoldDB" id="A0A0N4UC89"/>
<keyword evidence="4 6" id="KW-1133">Transmembrane helix</keyword>
<evidence type="ECO:0000313" key="9">
    <source>
        <dbReference type="Proteomes" id="UP000038040"/>
    </source>
</evidence>
<reference evidence="8 10" key="2">
    <citation type="submission" date="2018-11" db="EMBL/GenBank/DDBJ databases">
        <authorList>
            <consortium name="Pathogen Informatics"/>
        </authorList>
    </citation>
    <scope>NUCLEOTIDE SEQUENCE [LARGE SCALE GENOMIC DNA]</scope>
</reference>
<dbReference type="GO" id="GO:0016020">
    <property type="term" value="C:membrane"/>
    <property type="evidence" value="ECO:0007669"/>
    <property type="project" value="UniProtKB-SubCell"/>
</dbReference>
<dbReference type="PANTHER" id="PTHR21229:SF2">
    <property type="entry name" value="RE59932P"/>
    <property type="match status" value="1"/>
</dbReference>
<dbReference type="InterPro" id="IPR053937">
    <property type="entry name" value="GOST_TM"/>
</dbReference>
<feature type="transmembrane region" description="Helical" evidence="6">
    <location>
        <begin position="248"/>
        <end position="268"/>
    </location>
</feature>
<evidence type="ECO:0000256" key="2">
    <source>
        <dbReference type="ARBA" id="ARBA00022692"/>
    </source>
</evidence>
<dbReference type="Pfam" id="PF06814">
    <property type="entry name" value="GOST_TM"/>
    <property type="match status" value="1"/>
</dbReference>
<sequence>MKNDFCLALVLSFVNIIYCKIHHLALKDELRRNILLTSFGYIDGGTLELLLSNFSFPDKLLIQDRDKKHTGMVGFTLSRGEDIVNSMRTKPYVCQLTQKDQGYDALFFVFSTLQRNLQIIRSGFIQDIKICRNLSSCPTSAIHRQTFSENNSGGLFDKLHDAMFPTVNYGDPYKDYLPLESISGQFSTSLAIRFSKNQQGRYHFIYHNCFNYRVSGFSNRVAVDFTVDIVEKNLDSYLTAGDIIKPKLFLFMSSIFGIAALLWVYTICHSSPSLVFRVHYLMVALVIIKSLSLFFHGVNFHFVSLYGHQKEAWAIVFYITHLLKGALLFGTIILIGTGYTFFKNFLTDRDRRLFMFVIPLQVLDNVTMIIIEESEFGQQGYQFWLQIFIFFDIICCMSILLPIIWSMRHLQEGATTDGKAAFNLAKLKLFRHFYLIIIGYIYITRVIKFLIEFIVPFNYDWITDALVELSTLFFFIVTGHQFRPQEQNPYLKLTQDDMDTEAVIQNGIFANVSRVKRTALRDETLDEIPGIVGGHCLESEESDVEDIFNMNSMKSLLSDSPPV</sequence>
<keyword evidence="10" id="KW-1185">Reference proteome</keyword>
<evidence type="ECO:0000256" key="3">
    <source>
        <dbReference type="ARBA" id="ARBA00022729"/>
    </source>
</evidence>
<dbReference type="PANTHER" id="PTHR21229">
    <property type="entry name" value="LUNG SEVEN TRANSMEMBRANE RECEPTOR"/>
    <property type="match status" value="1"/>
</dbReference>
<keyword evidence="5 6" id="KW-0472">Membrane</keyword>
<comment type="subcellular location">
    <subcellularLocation>
        <location evidence="1">Membrane</location>
        <topology evidence="1">Multi-pass membrane protein</topology>
    </subcellularLocation>
</comment>
<dbReference type="GO" id="GO:0005794">
    <property type="term" value="C:Golgi apparatus"/>
    <property type="evidence" value="ECO:0007669"/>
    <property type="project" value="TreeGrafter"/>
</dbReference>
<keyword evidence="3" id="KW-0732">Signal</keyword>
<reference evidence="11" key="1">
    <citation type="submission" date="2017-02" db="UniProtKB">
        <authorList>
            <consortium name="WormBaseParasite"/>
        </authorList>
    </citation>
    <scope>IDENTIFICATION</scope>
</reference>
<dbReference type="EMBL" id="UYYG01000004">
    <property type="protein sequence ID" value="VDN50520.1"/>
    <property type="molecule type" value="Genomic_DNA"/>
</dbReference>
<evidence type="ECO:0000313" key="10">
    <source>
        <dbReference type="Proteomes" id="UP000274756"/>
    </source>
</evidence>
<dbReference type="InterPro" id="IPR009637">
    <property type="entry name" value="GPR107/GPR108-like"/>
</dbReference>
<feature type="transmembrane region" description="Helical" evidence="6">
    <location>
        <begin position="315"/>
        <end position="341"/>
    </location>
</feature>
<name>A0A0N4UC89_DRAME</name>
<feature type="domain" description="GOST seven transmembrane" evidence="7">
    <location>
        <begin position="246"/>
        <end position="489"/>
    </location>
</feature>
<feature type="transmembrane region" description="Helical" evidence="6">
    <location>
        <begin position="383"/>
        <end position="405"/>
    </location>
</feature>
<proteinExistence type="predicted"/>
<evidence type="ECO:0000313" key="11">
    <source>
        <dbReference type="WBParaSite" id="DME_0000487201-mRNA-1"/>
    </source>
</evidence>
<evidence type="ECO:0000313" key="8">
    <source>
        <dbReference type="EMBL" id="VDN50520.1"/>
    </source>
</evidence>
<keyword evidence="2 6" id="KW-0812">Transmembrane</keyword>
<feature type="transmembrane region" description="Helical" evidence="6">
    <location>
        <begin position="433"/>
        <end position="455"/>
    </location>
</feature>
<feature type="transmembrane region" description="Helical" evidence="6">
    <location>
        <begin position="353"/>
        <end position="371"/>
    </location>
</feature>
<accession>A0A0N4UC89</accession>
<feature type="transmembrane region" description="Helical" evidence="6">
    <location>
        <begin position="461"/>
        <end position="482"/>
    </location>
</feature>
<organism evidence="9 11">
    <name type="scientific">Dracunculus medinensis</name>
    <name type="common">Guinea worm</name>
    <dbReference type="NCBI Taxonomy" id="318479"/>
    <lineage>
        <taxon>Eukaryota</taxon>
        <taxon>Metazoa</taxon>
        <taxon>Ecdysozoa</taxon>
        <taxon>Nematoda</taxon>
        <taxon>Chromadorea</taxon>
        <taxon>Rhabditida</taxon>
        <taxon>Spirurina</taxon>
        <taxon>Dracunculoidea</taxon>
        <taxon>Dracunculidae</taxon>
        <taxon>Dracunculus</taxon>
    </lineage>
</organism>
<dbReference type="Proteomes" id="UP000038040">
    <property type="component" value="Unplaced"/>
</dbReference>
<dbReference type="OrthoDB" id="29657at2759"/>
<dbReference type="Proteomes" id="UP000274756">
    <property type="component" value="Unassembled WGS sequence"/>
</dbReference>
<evidence type="ECO:0000256" key="1">
    <source>
        <dbReference type="ARBA" id="ARBA00004141"/>
    </source>
</evidence>
<evidence type="ECO:0000256" key="6">
    <source>
        <dbReference type="SAM" id="Phobius"/>
    </source>
</evidence>
<protein>
    <submittedName>
        <fullName evidence="11">Lung seven transmembrane receptor family protein</fullName>
    </submittedName>
</protein>
<evidence type="ECO:0000259" key="7">
    <source>
        <dbReference type="Pfam" id="PF06814"/>
    </source>
</evidence>
<gene>
    <name evidence="8" type="ORF">DME_LOCUS493</name>
</gene>
<evidence type="ECO:0000256" key="4">
    <source>
        <dbReference type="ARBA" id="ARBA00022989"/>
    </source>
</evidence>